<comment type="caution">
    <text evidence="1">The sequence shown here is derived from an EMBL/GenBank/DDBJ whole genome shotgun (WGS) entry which is preliminary data.</text>
</comment>
<dbReference type="Gene3D" id="3.40.50.1820">
    <property type="entry name" value="alpha/beta hydrolase"/>
    <property type="match status" value="1"/>
</dbReference>
<gene>
    <name evidence="1" type="ORF">ACFSDE_11870</name>
</gene>
<dbReference type="SUPFAM" id="SSF53474">
    <property type="entry name" value="alpha/beta-Hydrolases"/>
    <property type="match status" value="1"/>
</dbReference>
<evidence type="ECO:0000313" key="2">
    <source>
        <dbReference type="Proteomes" id="UP001597351"/>
    </source>
</evidence>
<name>A0ABW4TLI2_9ACTN</name>
<sequence>MEPLPIHVSGGAAGIDARYDDLGRLARLYDTAGDGLLGWARHDQGEAADADLLASVALAPWSFAEAEQAILAATSGPRGLASRAVGLEATALCLTACVDLYRTADAARSEAIDALHYGLGLAAGIHLPTLAVATGAGLGLWHLRGGDTAGWVEQHPGVVETAVGSGGGFLDGLQAAPLTAPAMAVLGLRGLHVDTAAAAADLGDLLFTERRGALDPDHPADDFDHPPPTGVRDLLDALGETAGPDVPDGVFSVQELRRDDGSVWIVQLPGTDDFVSDDVVRGSGSNLQLTAGEPTAYGEAVTQAMAAVGVGPDDPVMLVGHSQGGMQAAALAADPGFGYDVTHVVTAGSPVGTVALPDGVTVLSLENTGDVVPLLDGEPNPATAHHVTVRADAHLGSLGAGPGQNHALSTYAAIATAAESGDDPSLQQVMAGMRETGYLSSDAVTRTTSFRAVVGEVVRPGELRN</sequence>
<dbReference type="EMBL" id="JBHUGD010000003">
    <property type="protein sequence ID" value="MFD1947490.1"/>
    <property type="molecule type" value="Genomic_DNA"/>
</dbReference>
<dbReference type="InterPro" id="IPR029058">
    <property type="entry name" value="AB_hydrolase_fold"/>
</dbReference>
<keyword evidence="2" id="KW-1185">Reference proteome</keyword>
<organism evidence="1 2">
    <name type="scientific">Nocardioides aestuarii</name>
    <dbReference type="NCBI Taxonomy" id="252231"/>
    <lineage>
        <taxon>Bacteria</taxon>
        <taxon>Bacillati</taxon>
        <taxon>Actinomycetota</taxon>
        <taxon>Actinomycetes</taxon>
        <taxon>Propionibacteriales</taxon>
        <taxon>Nocardioidaceae</taxon>
        <taxon>Nocardioides</taxon>
    </lineage>
</organism>
<protein>
    <recommendedName>
        <fullName evidence="3">Alpha/beta fold hydrolase</fullName>
    </recommendedName>
</protein>
<accession>A0ABW4TLI2</accession>
<dbReference type="Proteomes" id="UP001597351">
    <property type="component" value="Unassembled WGS sequence"/>
</dbReference>
<reference evidence="2" key="1">
    <citation type="journal article" date="2019" name="Int. J. Syst. Evol. Microbiol.">
        <title>The Global Catalogue of Microorganisms (GCM) 10K type strain sequencing project: providing services to taxonomists for standard genome sequencing and annotation.</title>
        <authorList>
            <consortium name="The Broad Institute Genomics Platform"/>
            <consortium name="The Broad Institute Genome Sequencing Center for Infectious Disease"/>
            <person name="Wu L."/>
            <person name="Ma J."/>
        </authorList>
    </citation>
    <scope>NUCLEOTIDE SEQUENCE [LARGE SCALE GENOMIC DNA]</scope>
    <source>
        <strain evidence="2">CGMCC 1.12477</strain>
    </source>
</reference>
<proteinExistence type="predicted"/>
<evidence type="ECO:0000313" key="1">
    <source>
        <dbReference type="EMBL" id="MFD1947490.1"/>
    </source>
</evidence>
<evidence type="ECO:0008006" key="3">
    <source>
        <dbReference type="Google" id="ProtNLM"/>
    </source>
</evidence>
<dbReference type="RefSeq" id="WP_343918644.1">
    <property type="nucleotide sequence ID" value="NZ_BAAAJT010000002.1"/>
</dbReference>